<keyword evidence="2 8" id="KW-0812">Transmembrane</keyword>
<dbReference type="Proteomes" id="UP000663855">
    <property type="component" value="Unassembled WGS sequence"/>
</dbReference>
<feature type="domain" description="G-protein coupled receptors family 1 profile" evidence="9">
    <location>
        <begin position="75"/>
        <end position="344"/>
    </location>
</feature>
<evidence type="ECO:0000256" key="3">
    <source>
        <dbReference type="ARBA" id="ARBA00022989"/>
    </source>
</evidence>
<evidence type="ECO:0000313" key="11">
    <source>
        <dbReference type="EMBL" id="CAF2153468.1"/>
    </source>
</evidence>
<keyword evidence="5 8" id="KW-0472">Membrane</keyword>
<feature type="transmembrane region" description="Helical" evidence="8">
    <location>
        <begin position="133"/>
        <end position="151"/>
    </location>
</feature>
<sequence length="473" mass="55461">MGNQIEKEYVFFNDEWNLNKSEVNSVESLYNAVRYVGLTSGLQINDTLTLPRLQSKWSSTRSILPLVLGCIGLVFNILALLIFSTSKTFRKTSFRFYIYTFALVNCASVLTHSWFYLIFYLVDPKHFCKFLQYFQQSTATTSLWIMILLTLERSLTISLPYTVKRFLQTRTICFMLIFVTVLCFALHIDEIISVDVKAFRWVNFAYGICSVRRHFHFLTERIKIVTHANSFILPFLFHSMLDIYICYKICERRKILLVRSSIVSTPSVDNTRKYRRFKKSLAYEITLTLLCQSLWLLFTYFPTHLYYFLISFKLIDDHDRDNSTLNFLMRQNLLIYLAFSPALYVILSPTLRNEINSYLCQLHRQHRSFSLSATANSQKKLRNASSNRCHQQKQYPGQFSQINSTFSMTKCKHMHGKLLSKSIALPFTSKYESKSVPCLVLYNNQYDYGQDDDTTALNNKSICQENKNYNQGY</sequence>
<evidence type="ECO:0000313" key="12">
    <source>
        <dbReference type="EMBL" id="CAF4033304.1"/>
    </source>
</evidence>
<feature type="transmembrane region" description="Helical" evidence="8">
    <location>
        <begin position="333"/>
        <end position="351"/>
    </location>
</feature>
<dbReference type="EMBL" id="CAJNRE010017309">
    <property type="protein sequence ID" value="CAF2153468.1"/>
    <property type="molecule type" value="Genomic_DNA"/>
</dbReference>
<dbReference type="EMBL" id="CAJNOV010015971">
    <property type="protein sequence ID" value="CAF1582092.1"/>
    <property type="molecule type" value="Genomic_DNA"/>
</dbReference>
<keyword evidence="6" id="KW-0675">Receptor</keyword>
<keyword evidence="7" id="KW-0807">Transducer</keyword>
<dbReference type="SUPFAM" id="SSF81321">
    <property type="entry name" value="Family A G protein-coupled receptor-like"/>
    <property type="match status" value="1"/>
</dbReference>
<evidence type="ECO:0000256" key="2">
    <source>
        <dbReference type="ARBA" id="ARBA00022692"/>
    </source>
</evidence>
<feature type="transmembrane region" description="Helical" evidence="8">
    <location>
        <begin position="172"/>
        <end position="188"/>
    </location>
</feature>
<dbReference type="Pfam" id="PF00001">
    <property type="entry name" value="7tm_1"/>
    <property type="match status" value="1"/>
</dbReference>
<feature type="transmembrane region" description="Helical" evidence="8">
    <location>
        <begin position="281"/>
        <end position="301"/>
    </location>
</feature>
<dbReference type="PROSITE" id="PS00237">
    <property type="entry name" value="G_PROTEIN_RECEP_F1_1"/>
    <property type="match status" value="1"/>
</dbReference>
<dbReference type="GO" id="GO:0005886">
    <property type="term" value="C:plasma membrane"/>
    <property type="evidence" value="ECO:0007669"/>
    <property type="project" value="TreeGrafter"/>
</dbReference>
<dbReference type="PANTHER" id="PTHR24243">
    <property type="entry name" value="G-PROTEIN COUPLED RECEPTOR"/>
    <property type="match status" value="1"/>
</dbReference>
<feature type="transmembrane region" description="Helical" evidence="8">
    <location>
        <begin position="231"/>
        <end position="250"/>
    </location>
</feature>
<comment type="subcellular location">
    <subcellularLocation>
        <location evidence="1">Membrane</location>
        <topology evidence="1">Multi-pass membrane protein</topology>
    </subcellularLocation>
</comment>
<evidence type="ECO:0000256" key="6">
    <source>
        <dbReference type="ARBA" id="ARBA00023170"/>
    </source>
</evidence>
<name>A0A816XXI5_9BILA</name>
<dbReference type="InterPro" id="IPR017452">
    <property type="entry name" value="GPCR_Rhodpsn_7TM"/>
</dbReference>
<protein>
    <recommendedName>
        <fullName evidence="9">G-protein coupled receptors family 1 profile domain-containing protein</fullName>
    </recommendedName>
</protein>
<dbReference type="GO" id="GO:0004930">
    <property type="term" value="F:G protein-coupled receptor activity"/>
    <property type="evidence" value="ECO:0007669"/>
    <property type="project" value="UniProtKB-KW"/>
</dbReference>
<evidence type="ECO:0000313" key="10">
    <source>
        <dbReference type="EMBL" id="CAF1582092.1"/>
    </source>
</evidence>
<gene>
    <name evidence="10" type="ORF">CJN711_LOCUS33081</name>
    <name evidence="11" type="ORF">MBJ925_LOCUS31721</name>
    <name evidence="12" type="ORF">SMN809_LOCUS13693</name>
</gene>
<accession>A0A816XXI5</accession>
<evidence type="ECO:0000256" key="1">
    <source>
        <dbReference type="ARBA" id="ARBA00004141"/>
    </source>
</evidence>
<evidence type="ECO:0000256" key="8">
    <source>
        <dbReference type="SAM" id="Phobius"/>
    </source>
</evidence>
<comment type="caution">
    <text evidence="11">The sequence shown here is derived from an EMBL/GenBank/DDBJ whole genome shotgun (WGS) entry which is preliminary data.</text>
</comment>
<dbReference type="Proteomes" id="UP000663824">
    <property type="component" value="Unassembled WGS sequence"/>
</dbReference>
<evidence type="ECO:0000259" key="9">
    <source>
        <dbReference type="PROSITE" id="PS50262"/>
    </source>
</evidence>
<keyword evidence="3 8" id="KW-1133">Transmembrane helix</keyword>
<dbReference type="Gene3D" id="1.20.1070.10">
    <property type="entry name" value="Rhodopsin 7-helix transmembrane proteins"/>
    <property type="match status" value="1"/>
</dbReference>
<dbReference type="Proteomes" id="UP000676336">
    <property type="component" value="Unassembled WGS sequence"/>
</dbReference>
<evidence type="ECO:0000256" key="7">
    <source>
        <dbReference type="ARBA" id="ARBA00023224"/>
    </source>
</evidence>
<organism evidence="11 13">
    <name type="scientific">Rotaria magnacalcarata</name>
    <dbReference type="NCBI Taxonomy" id="392030"/>
    <lineage>
        <taxon>Eukaryota</taxon>
        <taxon>Metazoa</taxon>
        <taxon>Spiralia</taxon>
        <taxon>Gnathifera</taxon>
        <taxon>Rotifera</taxon>
        <taxon>Eurotatoria</taxon>
        <taxon>Bdelloidea</taxon>
        <taxon>Philodinida</taxon>
        <taxon>Philodinidae</taxon>
        <taxon>Rotaria</taxon>
    </lineage>
</organism>
<evidence type="ECO:0000256" key="4">
    <source>
        <dbReference type="ARBA" id="ARBA00023040"/>
    </source>
</evidence>
<keyword evidence="4" id="KW-0297">G-protein coupled receptor</keyword>
<feature type="transmembrane region" description="Helical" evidence="8">
    <location>
        <begin position="63"/>
        <end position="84"/>
    </location>
</feature>
<dbReference type="AlphaFoldDB" id="A0A816XXI5"/>
<dbReference type="CDD" id="cd00637">
    <property type="entry name" value="7tm_classA_rhodopsin-like"/>
    <property type="match status" value="1"/>
</dbReference>
<feature type="transmembrane region" description="Helical" evidence="8">
    <location>
        <begin position="96"/>
        <end position="121"/>
    </location>
</feature>
<evidence type="ECO:0000256" key="5">
    <source>
        <dbReference type="ARBA" id="ARBA00023136"/>
    </source>
</evidence>
<dbReference type="InterPro" id="IPR000276">
    <property type="entry name" value="GPCR_Rhodpsn"/>
</dbReference>
<evidence type="ECO:0000313" key="13">
    <source>
        <dbReference type="Proteomes" id="UP000663824"/>
    </source>
</evidence>
<dbReference type="PANTHER" id="PTHR24243:SF230">
    <property type="entry name" value="G-PROTEIN COUPLED RECEPTORS FAMILY 1 PROFILE DOMAIN-CONTAINING PROTEIN"/>
    <property type="match status" value="1"/>
</dbReference>
<dbReference type="PROSITE" id="PS50262">
    <property type="entry name" value="G_PROTEIN_RECEP_F1_2"/>
    <property type="match status" value="1"/>
</dbReference>
<dbReference type="EMBL" id="CAJOBI010005480">
    <property type="protein sequence ID" value="CAF4033304.1"/>
    <property type="molecule type" value="Genomic_DNA"/>
</dbReference>
<reference evidence="11" key="1">
    <citation type="submission" date="2021-02" db="EMBL/GenBank/DDBJ databases">
        <authorList>
            <person name="Nowell W R."/>
        </authorList>
    </citation>
    <scope>NUCLEOTIDE SEQUENCE</scope>
</reference>
<proteinExistence type="predicted"/>